<keyword evidence="3" id="KW-1185">Reference proteome</keyword>
<sequence length="52" mass="6632">MKFESSKRKFEEKWAEQRKFKRKTVMVDFHDVPKSSKDSRAPRRHYWNRKRF</sequence>
<dbReference type="EMBL" id="JAWPEI010000007">
    <property type="protein sequence ID" value="KAK4721504.1"/>
    <property type="molecule type" value="Genomic_DNA"/>
</dbReference>
<proteinExistence type="predicted"/>
<dbReference type="AlphaFoldDB" id="A0AAV9L9S4"/>
<feature type="compositionally biased region" description="Basic residues" evidence="1">
    <location>
        <begin position="42"/>
        <end position="52"/>
    </location>
</feature>
<feature type="compositionally biased region" description="Basic and acidic residues" evidence="1">
    <location>
        <begin position="32"/>
        <end position="41"/>
    </location>
</feature>
<dbReference type="Proteomes" id="UP001311915">
    <property type="component" value="Unassembled WGS sequence"/>
</dbReference>
<dbReference type="PANTHER" id="PTHR48186:SF1">
    <property type="entry name" value="TPX2 C-TERMINAL DOMAIN-CONTAINING PROTEIN"/>
    <property type="match status" value="1"/>
</dbReference>
<accession>A0AAV9L9S4</accession>
<evidence type="ECO:0000256" key="1">
    <source>
        <dbReference type="SAM" id="MobiDB-lite"/>
    </source>
</evidence>
<dbReference type="PANTHER" id="PTHR48186">
    <property type="entry name" value="NB-ARC DOMAIN-CONTAINING PROTEIN"/>
    <property type="match status" value="1"/>
</dbReference>
<evidence type="ECO:0000313" key="2">
    <source>
        <dbReference type="EMBL" id="KAK4721504.1"/>
    </source>
</evidence>
<reference evidence="2 3" key="1">
    <citation type="submission" date="2023-10" db="EMBL/GenBank/DDBJ databases">
        <title>Genome-Wide Identification Analysis in wild type Solanum Pinnatisectum Reveals Some Genes Defensing Phytophthora Infestans.</title>
        <authorList>
            <person name="Sun C."/>
        </authorList>
    </citation>
    <scope>NUCLEOTIDE SEQUENCE [LARGE SCALE GENOMIC DNA]</scope>
    <source>
        <strain evidence="2">LQN</strain>
        <tissue evidence="2">Leaf</tissue>
    </source>
</reference>
<organism evidence="2 3">
    <name type="scientific">Solanum pinnatisectum</name>
    <name type="common">tansyleaf nightshade</name>
    <dbReference type="NCBI Taxonomy" id="50273"/>
    <lineage>
        <taxon>Eukaryota</taxon>
        <taxon>Viridiplantae</taxon>
        <taxon>Streptophyta</taxon>
        <taxon>Embryophyta</taxon>
        <taxon>Tracheophyta</taxon>
        <taxon>Spermatophyta</taxon>
        <taxon>Magnoliopsida</taxon>
        <taxon>eudicotyledons</taxon>
        <taxon>Gunneridae</taxon>
        <taxon>Pentapetalae</taxon>
        <taxon>asterids</taxon>
        <taxon>lamiids</taxon>
        <taxon>Solanales</taxon>
        <taxon>Solanaceae</taxon>
        <taxon>Solanoideae</taxon>
        <taxon>Solaneae</taxon>
        <taxon>Solanum</taxon>
    </lineage>
</organism>
<feature type="region of interest" description="Disordered" evidence="1">
    <location>
        <begin position="32"/>
        <end position="52"/>
    </location>
</feature>
<evidence type="ECO:0000313" key="3">
    <source>
        <dbReference type="Proteomes" id="UP001311915"/>
    </source>
</evidence>
<protein>
    <submittedName>
        <fullName evidence="2">Uncharacterized protein</fullName>
    </submittedName>
</protein>
<gene>
    <name evidence="2" type="ORF">R3W88_011737</name>
</gene>
<comment type="caution">
    <text evidence="2">The sequence shown here is derived from an EMBL/GenBank/DDBJ whole genome shotgun (WGS) entry which is preliminary data.</text>
</comment>
<name>A0AAV9L9S4_9SOLN</name>